<name>A0A6C0KFH5_9ZZZZ</name>
<accession>A0A6C0KFH5</accession>
<sequence>MSNYLFGIKFKENNYPVIDKIFLYEGELQFNDQKITGIQGYKTLQDECVDIDCLLNEKIHDIQEGVSNENLEINETYVLYGNADNVYYGDKVNYENGILSLVNKISNIDDVFNKNKKLVEDVIAVKSLETDIVNPSLSVVKNAEDVADQILLLEDKKEVIATNPNMDEPTKKNEIKSIDDEIAELDSQTISEGNTTEEGTDAQLAAQQKLAEDKLKLDAKHAITKFLRARIQKIKKEAENKNDPTIIEKIAETEQKIIDIPKEIINAVSGTTDPVVIANAVSETTNKIETEVKELENQVKETPIQPISEPPISLDAQNMTNTQDLITKPNVEISTANDKNVNIQFTNVKTNNIMTVTSGAQGALSQELQHKLNTNMNKFKTLKTTLHNKEFKNNEQRGGETTEEVMKEFIKLYIGIVEFIIYTPIFYKLTSLTCDKFKIIFNQNIYDGTLSGDSKNKLDSKSLTELYSVLLAFMYVDMSIFNSDELSTNFFIENSKGNNKGYRYGQLVEQEKYKLYNSNYYKLKNIKPEQKLIVYISEFIKLLSMLLENKSIDDGNNINIKYKMYEILLTYIISQYEILEKIVNKYIPLFELRDNVDFRNSIDKYIKEANDENIITYLKIRNDEDKTGIYNDRFNIKMNKQQNTEPNKVMIEYMDDNFPYYKKTQDGGYELSDEIKSMSENQNYDKNEALGTVDIAKYTYKYLFGEFSNIFTPNLSNEEIAQKMDIIKEKIKENKPVFMIGYGASGAGKTSSLIYFKRNNENGILINLCNQLGATEGYTDIELKCKEFYHTTDVQTIDTPMIVNVPADNGSVKFKYDGENFVLSEEYKHTTHHQYRMINEERNGIEKETVFPVGTVIGEVIIHLIDTDRFVKATTNNPNSSRSHTLVFVKLIGKDDEGKEKSGNIIIGDFAGVENTFACENPNTINAFLNVKRDDGKGIPYYSTEAYKGNPDPLGVIESNEQSVDSNRQAAGAKIPEQCISKIESKDPIYNIENPVYRDSWGLSPELKDYYIVNNNKNLKMAFDIVLKYLKLGYNGNDMNEKYMGKAEQLRNELELYSNINAIKQSSNVQPTKNKKQMNKKPNDLISNIRNKFYNLLDSTDESNRRSRVNAGQDNLKNINTLANTPANKKIINDFTQNINNIIQQNNIKISPIQNLKFIPMAFYGQSSGRFKESYKPMIDDIINKIDNLYKSVDKLSAIFNIYNLPPVEFNNLKTNIFKPHGSFPNLLELIKDLEIETSCRTGNSNVICENRREEGYFINNSLTKVREVIKKILFEKNKESINITPNFIDICFKNYCPHRRNCFSFDTFGNQQTPNTTGSVIFDEIYKELQAQKGYKTPQEMYKNIIISIFCVFNISRGANNPPPTPYLDINKFKSIYYFENMFSGDGFQKNQEEFIDQGERIIKMISETFKDKAADLQTIKSPSTPTNTIFTLFVKVITYMKDPLNINKVQQTYNTSYKTYVKELINMIDNNNAVSAIGTLEFIDQITKFNTIKNTCVANDEKYLQPYLLENFETTNVMEPLYEKQPQTWNSSFGGKKNSKKKYTKRMNKKLLKKRTRRNKKI</sequence>
<dbReference type="Gene3D" id="3.40.850.10">
    <property type="entry name" value="Kinesin motor domain"/>
    <property type="match status" value="1"/>
</dbReference>
<feature type="region of interest" description="Disordered" evidence="1">
    <location>
        <begin position="1530"/>
        <end position="1564"/>
    </location>
</feature>
<protein>
    <submittedName>
        <fullName evidence="2">Uncharacterized protein</fullName>
    </submittedName>
</protein>
<feature type="compositionally biased region" description="Basic residues" evidence="1">
    <location>
        <begin position="1539"/>
        <end position="1564"/>
    </location>
</feature>
<dbReference type="EMBL" id="MN740889">
    <property type="protein sequence ID" value="QHU16765.1"/>
    <property type="molecule type" value="Genomic_DNA"/>
</dbReference>
<evidence type="ECO:0000256" key="1">
    <source>
        <dbReference type="SAM" id="MobiDB-lite"/>
    </source>
</evidence>
<reference evidence="2" key="1">
    <citation type="journal article" date="2020" name="Nature">
        <title>Giant virus diversity and host interactions through global metagenomics.</title>
        <authorList>
            <person name="Schulz F."/>
            <person name="Roux S."/>
            <person name="Paez-Espino D."/>
            <person name="Jungbluth S."/>
            <person name="Walsh D.A."/>
            <person name="Denef V.J."/>
            <person name="McMahon K.D."/>
            <person name="Konstantinidis K.T."/>
            <person name="Eloe-Fadrosh E.A."/>
            <person name="Kyrpides N.C."/>
            <person name="Woyke T."/>
        </authorList>
    </citation>
    <scope>NUCLEOTIDE SEQUENCE</scope>
    <source>
        <strain evidence="2">GVMAG-S-3300012000-53</strain>
    </source>
</reference>
<proteinExistence type="predicted"/>
<dbReference type="InterPro" id="IPR027417">
    <property type="entry name" value="P-loop_NTPase"/>
</dbReference>
<dbReference type="InterPro" id="IPR036961">
    <property type="entry name" value="Kinesin_motor_dom_sf"/>
</dbReference>
<dbReference type="SUPFAM" id="SSF52540">
    <property type="entry name" value="P-loop containing nucleoside triphosphate hydrolases"/>
    <property type="match status" value="1"/>
</dbReference>
<organism evidence="2">
    <name type="scientific">viral metagenome</name>
    <dbReference type="NCBI Taxonomy" id="1070528"/>
    <lineage>
        <taxon>unclassified sequences</taxon>
        <taxon>metagenomes</taxon>
        <taxon>organismal metagenomes</taxon>
    </lineage>
</organism>
<evidence type="ECO:0000313" key="2">
    <source>
        <dbReference type="EMBL" id="QHU16765.1"/>
    </source>
</evidence>